<evidence type="ECO:0000313" key="2">
    <source>
        <dbReference type="EMBL" id="GMM61154.1"/>
    </source>
</evidence>
<keyword evidence="3" id="KW-1185">Reference proteome</keyword>
<name>A0ABQ6P9S7_9SPHN</name>
<sequence>MGVALLCLSLVELTVVHLLVSHWSRTAALIMSLISSVALVTLVGLIKSFRLRPILLEADGLRLRGGVLFDRLIPFSALAHVETEVAPDSVRAPPTWNTAFLFWPNVMLSLCAPLPREGFKRRRPAFHVIALRVDDPEPFIRQLRAELAAYPAAELSAAHTP</sequence>
<gene>
    <name evidence="2" type="ORF">NUTIK01_19310</name>
</gene>
<keyword evidence="1" id="KW-0472">Membrane</keyword>
<organism evidence="2 3">
    <name type="scientific">Novosphingobium pituita</name>
    <dbReference type="NCBI Taxonomy" id="3056842"/>
    <lineage>
        <taxon>Bacteria</taxon>
        <taxon>Pseudomonadati</taxon>
        <taxon>Pseudomonadota</taxon>
        <taxon>Alphaproteobacteria</taxon>
        <taxon>Sphingomonadales</taxon>
        <taxon>Sphingomonadaceae</taxon>
        <taxon>Novosphingobium</taxon>
    </lineage>
</organism>
<reference evidence="2 3" key="1">
    <citation type="submission" date="2023-06" db="EMBL/GenBank/DDBJ databases">
        <title>Draft genome sequence of Novosphingobium sp. strain IK01.</title>
        <authorList>
            <person name="Hatamoto M."/>
            <person name="Ikarashi T."/>
            <person name="Yamaguchi T."/>
        </authorList>
    </citation>
    <scope>NUCLEOTIDE SEQUENCE [LARGE SCALE GENOMIC DNA]</scope>
    <source>
        <strain evidence="2 3">IK01</strain>
    </source>
</reference>
<feature type="transmembrane region" description="Helical" evidence="1">
    <location>
        <begin position="28"/>
        <end position="46"/>
    </location>
</feature>
<accession>A0ABQ6P9S7</accession>
<evidence type="ECO:0008006" key="4">
    <source>
        <dbReference type="Google" id="ProtNLM"/>
    </source>
</evidence>
<dbReference type="Proteomes" id="UP001187221">
    <property type="component" value="Unassembled WGS sequence"/>
</dbReference>
<keyword evidence="1" id="KW-1133">Transmembrane helix</keyword>
<comment type="caution">
    <text evidence="2">The sequence shown here is derived from an EMBL/GenBank/DDBJ whole genome shotgun (WGS) entry which is preliminary data.</text>
</comment>
<protein>
    <recommendedName>
        <fullName evidence="4">PH domain-containing protein</fullName>
    </recommendedName>
</protein>
<dbReference type="EMBL" id="BTFW01000001">
    <property type="protein sequence ID" value="GMM61154.1"/>
    <property type="molecule type" value="Genomic_DNA"/>
</dbReference>
<evidence type="ECO:0000256" key="1">
    <source>
        <dbReference type="SAM" id="Phobius"/>
    </source>
</evidence>
<evidence type="ECO:0000313" key="3">
    <source>
        <dbReference type="Proteomes" id="UP001187221"/>
    </source>
</evidence>
<keyword evidence="1" id="KW-0812">Transmembrane</keyword>
<proteinExistence type="predicted"/>